<dbReference type="PROSITE" id="PS50850">
    <property type="entry name" value="MFS"/>
    <property type="match status" value="1"/>
</dbReference>
<feature type="transmembrane region" description="Helical" evidence="7">
    <location>
        <begin position="288"/>
        <end position="311"/>
    </location>
</feature>
<feature type="transmembrane region" description="Helical" evidence="7">
    <location>
        <begin position="357"/>
        <end position="376"/>
    </location>
</feature>
<dbReference type="SUPFAM" id="SSF103473">
    <property type="entry name" value="MFS general substrate transporter"/>
    <property type="match status" value="1"/>
</dbReference>
<feature type="transmembrane region" description="Helical" evidence="7">
    <location>
        <begin position="96"/>
        <end position="115"/>
    </location>
</feature>
<proteinExistence type="predicted"/>
<evidence type="ECO:0000256" key="5">
    <source>
        <dbReference type="ARBA" id="ARBA00022989"/>
    </source>
</evidence>
<dbReference type="Proteomes" id="UP000284219">
    <property type="component" value="Unassembled WGS sequence"/>
</dbReference>
<dbReference type="Gene3D" id="1.20.1250.20">
    <property type="entry name" value="MFS general substrate transporter like domains"/>
    <property type="match status" value="1"/>
</dbReference>
<feature type="domain" description="Major facilitator superfamily (MFS) profile" evidence="8">
    <location>
        <begin position="1"/>
        <end position="382"/>
    </location>
</feature>
<feature type="transmembrane region" description="Helical" evidence="7">
    <location>
        <begin position="263"/>
        <end position="282"/>
    </location>
</feature>
<reference evidence="9 10" key="1">
    <citation type="submission" date="2016-08" db="EMBL/GenBank/DDBJ databases">
        <title>Novel Firmicute Genomes.</title>
        <authorList>
            <person name="Poppleton D.I."/>
            <person name="Gribaldo S."/>
        </authorList>
    </citation>
    <scope>NUCLEOTIDE SEQUENCE [LARGE SCALE GENOMIC DNA]</scope>
    <source>
        <strain evidence="9 10">RAOx-1</strain>
    </source>
</reference>
<dbReference type="InterPro" id="IPR011701">
    <property type="entry name" value="MFS"/>
</dbReference>
<evidence type="ECO:0000256" key="3">
    <source>
        <dbReference type="ARBA" id="ARBA00022475"/>
    </source>
</evidence>
<keyword evidence="6 7" id="KW-0472">Membrane</keyword>
<dbReference type="CDD" id="cd17473">
    <property type="entry name" value="MFS_arabinose_efflux_permease_like"/>
    <property type="match status" value="1"/>
</dbReference>
<dbReference type="EMBL" id="MCHY01000006">
    <property type="protein sequence ID" value="RKD25888.1"/>
    <property type="molecule type" value="Genomic_DNA"/>
</dbReference>
<dbReference type="GO" id="GO:0005886">
    <property type="term" value="C:plasma membrane"/>
    <property type="evidence" value="ECO:0007669"/>
    <property type="project" value="UniProtKB-SubCell"/>
</dbReference>
<dbReference type="RefSeq" id="WP_245983321.1">
    <property type="nucleotide sequence ID" value="NZ_MCHY01000006.1"/>
</dbReference>
<feature type="transmembrane region" description="Helical" evidence="7">
    <location>
        <begin position="136"/>
        <end position="157"/>
    </location>
</feature>
<dbReference type="InterPro" id="IPR036259">
    <property type="entry name" value="MFS_trans_sf"/>
</dbReference>
<keyword evidence="10" id="KW-1185">Reference proteome</keyword>
<comment type="subcellular location">
    <subcellularLocation>
        <location evidence="1">Cell membrane</location>
        <topology evidence="1">Multi-pass membrane protein</topology>
    </subcellularLocation>
</comment>
<sequence length="390" mass="41867">MNKMLKPTIISIGMATVMAGAAISPALGLIAQEFPTADPVLIKLILTAPSLMIIPFSFLCSYLTTKITKKSLLMAGLVIYLLSGVGAQFMNSIESLLAFRLALGAGVGLVMPLSMSLISDYFTGEERTQMMGYNSAFSNFGGIVTMMLAGYLATFGWRVPFNVYFIGLIIMILVFFFLPRGTVEKRTGNQPRKKIPLVVYGYAVSMGGVMLVYYSIATNMALYMEQNNLGGAGLAGTVISFTTVGGMTTSILLVRLQGLLKNYIIPITLLVMGIAFSILSLMNNLPLVFISVCLIGFGQGILFPVLLVKVINAVEPQQSDRAIAITSSMIFIGQFLSPILLNGIGRLVGMPTIRFEYGAIAVGLGIAIVFTFISVIRSQNSNADMQEAAS</sequence>
<evidence type="ECO:0000313" key="9">
    <source>
        <dbReference type="EMBL" id="RKD25888.1"/>
    </source>
</evidence>
<feature type="transmembrane region" description="Helical" evidence="7">
    <location>
        <begin position="72"/>
        <end position="90"/>
    </location>
</feature>
<evidence type="ECO:0000313" key="10">
    <source>
        <dbReference type="Proteomes" id="UP000284219"/>
    </source>
</evidence>
<name>A0A419SNM1_9BACL</name>
<keyword evidence="5 7" id="KW-1133">Transmembrane helix</keyword>
<dbReference type="AlphaFoldDB" id="A0A419SNM1"/>
<keyword evidence="2" id="KW-0813">Transport</keyword>
<dbReference type="GO" id="GO:0022857">
    <property type="term" value="F:transmembrane transporter activity"/>
    <property type="evidence" value="ECO:0007669"/>
    <property type="project" value="InterPro"/>
</dbReference>
<dbReference type="InterPro" id="IPR050189">
    <property type="entry name" value="MFS_Efflux_Transporters"/>
</dbReference>
<keyword evidence="4 7" id="KW-0812">Transmembrane</keyword>
<gene>
    <name evidence="9" type="ORF">BEP19_02875</name>
</gene>
<evidence type="ECO:0000256" key="2">
    <source>
        <dbReference type="ARBA" id="ARBA00022448"/>
    </source>
</evidence>
<dbReference type="PANTHER" id="PTHR43124:SF3">
    <property type="entry name" value="CHLORAMPHENICOL EFFLUX PUMP RV0191"/>
    <property type="match status" value="1"/>
</dbReference>
<feature type="transmembrane region" description="Helical" evidence="7">
    <location>
        <begin position="234"/>
        <end position="256"/>
    </location>
</feature>
<protein>
    <submittedName>
        <fullName evidence="9">MFS transporter</fullName>
    </submittedName>
</protein>
<dbReference type="PANTHER" id="PTHR43124">
    <property type="entry name" value="PURINE EFFLUX PUMP PBUE"/>
    <property type="match status" value="1"/>
</dbReference>
<dbReference type="InterPro" id="IPR020846">
    <property type="entry name" value="MFS_dom"/>
</dbReference>
<accession>A0A419SNM1</accession>
<keyword evidence="3" id="KW-1003">Cell membrane</keyword>
<evidence type="ECO:0000256" key="7">
    <source>
        <dbReference type="SAM" id="Phobius"/>
    </source>
</evidence>
<evidence type="ECO:0000256" key="4">
    <source>
        <dbReference type="ARBA" id="ARBA00022692"/>
    </source>
</evidence>
<feature type="transmembrane region" description="Helical" evidence="7">
    <location>
        <begin position="195"/>
        <end position="214"/>
    </location>
</feature>
<organism evidence="9 10">
    <name type="scientific">Ammoniphilus oxalaticus</name>
    <dbReference type="NCBI Taxonomy" id="66863"/>
    <lineage>
        <taxon>Bacteria</taxon>
        <taxon>Bacillati</taxon>
        <taxon>Bacillota</taxon>
        <taxon>Bacilli</taxon>
        <taxon>Bacillales</taxon>
        <taxon>Paenibacillaceae</taxon>
        <taxon>Aneurinibacillus group</taxon>
        <taxon>Ammoniphilus</taxon>
    </lineage>
</organism>
<evidence type="ECO:0000259" key="8">
    <source>
        <dbReference type="PROSITE" id="PS50850"/>
    </source>
</evidence>
<dbReference type="Pfam" id="PF07690">
    <property type="entry name" value="MFS_1"/>
    <property type="match status" value="1"/>
</dbReference>
<feature type="transmembrane region" description="Helical" evidence="7">
    <location>
        <begin position="323"/>
        <end position="345"/>
    </location>
</feature>
<evidence type="ECO:0000256" key="1">
    <source>
        <dbReference type="ARBA" id="ARBA00004651"/>
    </source>
</evidence>
<evidence type="ECO:0000256" key="6">
    <source>
        <dbReference type="ARBA" id="ARBA00023136"/>
    </source>
</evidence>
<feature type="transmembrane region" description="Helical" evidence="7">
    <location>
        <begin position="163"/>
        <end position="183"/>
    </location>
</feature>
<feature type="transmembrane region" description="Helical" evidence="7">
    <location>
        <begin position="44"/>
        <end position="65"/>
    </location>
</feature>
<comment type="caution">
    <text evidence="9">The sequence shown here is derived from an EMBL/GenBank/DDBJ whole genome shotgun (WGS) entry which is preliminary data.</text>
</comment>